<dbReference type="PANTHER" id="PTHR13402:SF13">
    <property type="entry name" value="PROTEIN TRANSPORT PROTEIN SEC16A"/>
    <property type="match status" value="1"/>
</dbReference>
<feature type="compositionally biased region" description="Low complexity" evidence="17">
    <location>
        <begin position="2371"/>
        <end position="2394"/>
    </location>
</feature>
<dbReference type="GO" id="GO:0051668">
    <property type="term" value="P:localization within membrane"/>
    <property type="evidence" value="ECO:0007669"/>
    <property type="project" value="UniProtKB-ARBA"/>
</dbReference>
<dbReference type="GO" id="GO:0012507">
    <property type="term" value="C:ER to Golgi transport vesicle membrane"/>
    <property type="evidence" value="ECO:0007669"/>
    <property type="project" value="TreeGrafter"/>
</dbReference>
<gene>
    <name evidence="20" type="ORF">QTO34_004979</name>
</gene>
<dbReference type="Gene3D" id="1.25.40.1030">
    <property type="match status" value="1"/>
</dbReference>
<keyword evidence="7 16" id="KW-0813">Transport</keyword>
<feature type="compositionally biased region" description="Basic and acidic residues" evidence="17">
    <location>
        <begin position="2063"/>
        <end position="2079"/>
    </location>
</feature>
<feature type="region of interest" description="Disordered" evidence="17">
    <location>
        <begin position="2254"/>
        <end position="2292"/>
    </location>
</feature>
<feature type="compositionally biased region" description="Pro residues" evidence="17">
    <location>
        <begin position="153"/>
        <end position="165"/>
    </location>
</feature>
<evidence type="ECO:0000256" key="11">
    <source>
        <dbReference type="ARBA" id="ARBA00022848"/>
    </source>
</evidence>
<evidence type="ECO:0000256" key="7">
    <source>
        <dbReference type="ARBA" id="ARBA00022448"/>
    </source>
</evidence>
<evidence type="ECO:0000256" key="3">
    <source>
        <dbReference type="ARBA" id="ARBA00004514"/>
    </source>
</evidence>
<feature type="compositionally biased region" description="Low complexity" evidence="17">
    <location>
        <begin position="1078"/>
        <end position="1096"/>
    </location>
</feature>
<feature type="compositionally biased region" description="Low complexity" evidence="17">
    <location>
        <begin position="66"/>
        <end position="80"/>
    </location>
</feature>
<feature type="region of interest" description="Disordered" evidence="17">
    <location>
        <begin position="1"/>
        <end position="41"/>
    </location>
</feature>
<keyword evidence="12 16" id="KW-0931">ER-Golgi transport</keyword>
<evidence type="ECO:0000259" key="19">
    <source>
        <dbReference type="Pfam" id="PF12932"/>
    </source>
</evidence>
<feature type="region of interest" description="Disordered" evidence="17">
    <location>
        <begin position="1244"/>
        <end position="1263"/>
    </location>
</feature>
<feature type="compositionally biased region" description="Polar residues" evidence="17">
    <location>
        <begin position="578"/>
        <end position="595"/>
    </location>
</feature>
<dbReference type="GO" id="GO:0070973">
    <property type="term" value="P:protein localization to endoplasmic reticulum exit site"/>
    <property type="evidence" value="ECO:0007669"/>
    <property type="project" value="TreeGrafter"/>
</dbReference>
<evidence type="ECO:0000256" key="12">
    <source>
        <dbReference type="ARBA" id="ARBA00022892"/>
    </source>
</evidence>
<evidence type="ECO:0000259" key="18">
    <source>
        <dbReference type="Pfam" id="PF12931"/>
    </source>
</evidence>
<dbReference type="CDD" id="cd09233">
    <property type="entry name" value="ACE1-Sec16-like"/>
    <property type="match status" value="1"/>
</dbReference>
<feature type="domain" description="Sec16 Sec23-binding" evidence="18">
    <location>
        <begin position="1598"/>
        <end position="1838"/>
    </location>
</feature>
<feature type="compositionally biased region" description="Low complexity" evidence="17">
    <location>
        <begin position="119"/>
        <end position="132"/>
    </location>
</feature>
<feature type="compositionally biased region" description="Low complexity" evidence="17">
    <location>
        <begin position="437"/>
        <end position="450"/>
    </location>
</feature>
<protein>
    <recommendedName>
        <fullName evidence="16">Protein transport protein sec16</fullName>
    </recommendedName>
</protein>
<evidence type="ECO:0000256" key="13">
    <source>
        <dbReference type="ARBA" id="ARBA00022927"/>
    </source>
</evidence>
<feature type="compositionally biased region" description="Low complexity" evidence="17">
    <location>
        <begin position="2273"/>
        <end position="2290"/>
    </location>
</feature>
<feature type="compositionally biased region" description="Basic and acidic residues" evidence="17">
    <location>
        <begin position="2156"/>
        <end position="2167"/>
    </location>
</feature>
<dbReference type="InterPro" id="IPR024298">
    <property type="entry name" value="Sec16_Sec23-bd"/>
</dbReference>
<feature type="region of interest" description="Disordered" evidence="17">
    <location>
        <begin position="1294"/>
        <end position="1354"/>
    </location>
</feature>
<organism evidence="20 21">
    <name type="scientific">Cnephaeus nilssonii</name>
    <name type="common">Northern bat</name>
    <name type="synonym">Eptesicus nilssonii</name>
    <dbReference type="NCBI Taxonomy" id="3371016"/>
    <lineage>
        <taxon>Eukaryota</taxon>
        <taxon>Metazoa</taxon>
        <taxon>Chordata</taxon>
        <taxon>Craniata</taxon>
        <taxon>Vertebrata</taxon>
        <taxon>Euteleostomi</taxon>
        <taxon>Mammalia</taxon>
        <taxon>Eutheria</taxon>
        <taxon>Laurasiatheria</taxon>
        <taxon>Chiroptera</taxon>
        <taxon>Yangochiroptera</taxon>
        <taxon>Vespertilionidae</taxon>
        <taxon>Cnephaeus</taxon>
    </lineage>
</organism>
<feature type="compositionally biased region" description="Basic and acidic residues" evidence="17">
    <location>
        <begin position="2254"/>
        <end position="2265"/>
    </location>
</feature>
<feature type="region of interest" description="Disordered" evidence="17">
    <location>
        <begin position="1187"/>
        <end position="1229"/>
    </location>
</feature>
<feature type="compositionally biased region" description="Polar residues" evidence="17">
    <location>
        <begin position="359"/>
        <end position="369"/>
    </location>
</feature>
<evidence type="ECO:0000256" key="4">
    <source>
        <dbReference type="ARBA" id="ARBA00004524"/>
    </source>
</evidence>
<dbReference type="EMBL" id="JAULJE010000015">
    <property type="protein sequence ID" value="KAK1333981.1"/>
    <property type="molecule type" value="Genomic_DNA"/>
</dbReference>
<evidence type="ECO:0000256" key="15">
    <source>
        <dbReference type="ARBA" id="ARBA00023136"/>
    </source>
</evidence>
<feature type="compositionally biased region" description="Polar residues" evidence="17">
    <location>
        <begin position="414"/>
        <end position="424"/>
    </location>
</feature>
<feature type="domain" description="Sec16 central conserved" evidence="19">
    <location>
        <begin position="1427"/>
        <end position="1526"/>
    </location>
</feature>
<feature type="compositionally biased region" description="Low complexity" evidence="17">
    <location>
        <begin position="2008"/>
        <end position="2021"/>
    </location>
</feature>
<feature type="region of interest" description="Disordered" evidence="17">
    <location>
        <begin position="998"/>
        <end position="1130"/>
    </location>
</feature>
<evidence type="ECO:0000313" key="20">
    <source>
        <dbReference type="EMBL" id="KAK1333981.1"/>
    </source>
</evidence>
<evidence type="ECO:0000256" key="8">
    <source>
        <dbReference type="ARBA" id="ARBA00022490"/>
    </source>
</evidence>
<feature type="compositionally biased region" description="Gly residues" evidence="17">
    <location>
        <begin position="142"/>
        <end position="152"/>
    </location>
</feature>
<feature type="compositionally biased region" description="Pro residues" evidence="17">
    <location>
        <begin position="1997"/>
        <end position="2007"/>
    </location>
</feature>
<evidence type="ECO:0000256" key="2">
    <source>
        <dbReference type="ARBA" id="ARBA00004406"/>
    </source>
</evidence>
<keyword evidence="8" id="KW-0963">Cytoplasm</keyword>
<feature type="compositionally biased region" description="Pro residues" evidence="17">
    <location>
        <begin position="1"/>
        <end position="20"/>
    </location>
</feature>
<dbReference type="GO" id="GO:0070971">
    <property type="term" value="C:endoplasmic reticulum exit site"/>
    <property type="evidence" value="ECO:0007669"/>
    <property type="project" value="UniProtKB-ARBA"/>
</dbReference>
<dbReference type="GO" id="GO:0048471">
    <property type="term" value="C:perinuclear region of cytoplasm"/>
    <property type="evidence" value="ECO:0007669"/>
    <property type="project" value="UniProtKB-SubCell"/>
</dbReference>
<feature type="region of interest" description="Disordered" evidence="17">
    <location>
        <begin position="64"/>
        <end position="607"/>
    </location>
</feature>
<comment type="function">
    <text evidence="16">Plays a role in the organization of the endoplasmic reticulum exit sites (ERES), also known as transitional endoplasmic reticulum (tER). Required for secretory cargo traffic from the endoplasmic reticulum to the Golgi apparatus.</text>
</comment>
<dbReference type="GO" id="GO:0007030">
    <property type="term" value="P:Golgi organization"/>
    <property type="evidence" value="ECO:0007669"/>
    <property type="project" value="TreeGrafter"/>
</dbReference>
<keyword evidence="11" id="KW-0492">Microsome</keyword>
<dbReference type="GO" id="GO:0000139">
    <property type="term" value="C:Golgi membrane"/>
    <property type="evidence" value="ECO:0007669"/>
    <property type="project" value="UniProtKB-SubCell"/>
</dbReference>
<dbReference type="Proteomes" id="UP001177744">
    <property type="component" value="Unassembled WGS sequence"/>
</dbReference>
<dbReference type="GO" id="GO:0005829">
    <property type="term" value="C:cytosol"/>
    <property type="evidence" value="ECO:0007669"/>
    <property type="project" value="UniProtKB-SubCell"/>
</dbReference>
<dbReference type="PANTHER" id="PTHR13402">
    <property type="entry name" value="RGPR-RELATED"/>
    <property type="match status" value="1"/>
</dbReference>
<feature type="compositionally biased region" description="Low complexity" evidence="17">
    <location>
        <begin position="215"/>
        <end position="231"/>
    </location>
</feature>
<proteinExistence type="inferred from homology"/>
<keyword evidence="9" id="KW-0597">Phosphoprotein</keyword>
<evidence type="ECO:0000256" key="5">
    <source>
        <dbReference type="ARBA" id="ARBA00004556"/>
    </source>
</evidence>
<evidence type="ECO:0000256" key="17">
    <source>
        <dbReference type="SAM" id="MobiDB-lite"/>
    </source>
</evidence>
<comment type="caution">
    <text evidence="20">The sequence shown here is derived from an EMBL/GenBank/DDBJ whole genome shotgun (WGS) entry which is preliminary data.</text>
</comment>
<feature type="compositionally biased region" description="Low complexity" evidence="17">
    <location>
        <begin position="1334"/>
        <end position="1354"/>
    </location>
</feature>
<keyword evidence="10 16" id="KW-0256">Endoplasmic reticulum</keyword>
<feature type="compositionally biased region" description="Basic and acidic residues" evidence="17">
    <location>
        <begin position="1191"/>
        <end position="1210"/>
    </location>
</feature>
<feature type="compositionally biased region" description="Basic and acidic residues" evidence="17">
    <location>
        <begin position="1309"/>
        <end position="1328"/>
    </location>
</feature>
<keyword evidence="13 16" id="KW-0653">Protein transport</keyword>
<keyword evidence="15 16" id="KW-0472">Membrane</keyword>
<dbReference type="GO" id="GO:0015031">
    <property type="term" value="P:protein transport"/>
    <property type="evidence" value="ECO:0007669"/>
    <property type="project" value="UniProtKB-KW"/>
</dbReference>
<feature type="compositionally biased region" description="Polar residues" evidence="17">
    <location>
        <begin position="310"/>
        <end position="320"/>
    </location>
</feature>
<keyword evidence="21" id="KW-1185">Reference proteome</keyword>
<feature type="compositionally biased region" description="Pro residues" evidence="17">
    <location>
        <begin position="179"/>
        <end position="190"/>
    </location>
</feature>
<dbReference type="GO" id="GO:0016192">
    <property type="term" value="P:vesicle-mediated transport"/>
    <property type="evidence" value="ECO:0007669"/>
    <property type="project" value="UniProtKB-KW"/>
</dbReference>
<feature type="region of interest" description="Disordered" evidence="17">
    <location>
        <begin position="2339"/>
        <end position="2470"/>
    </location>
</feature>
<feature type="compositionally biased region" description="Low complexity" evidence="17">
    <location>
        <begin position="2403"/>
        <end position="2414"/>
    </location>
</feature>
<feature type="region of interest" description="Disordered" evidence="17">
    <location>
        <begin position="753"/>
        <end position="807"/>
    </location>
</feature>
<feature type="compositionally biased region" description="Low complexity" evidence="17">
    <location>
        <begin position="191"/>
        <end position="206"/>
    </location>
</feature>
<feature type="region of interest" description="Disordered" evidence="17">
    <location>
        <begin position="2114"/>
        <end position="2172"/>
    </location>
</feature>
<evidence type="ECO:0000313" key="21">
    <source>
        <dbReference type="Proteomes" id="UP001177744"/>
    </source>
</evidence>
<reference evidence="20" key="1">
    <citation type="submission" date="2023-06" db="EMBL/GenBank/DDBJ databases">
        <title>Reference genome for the Northern bat (Eptesicus nilssonii), a most northern bat species.</title>
        <authorList>
            <person name="Laine V.N."/>
            <person name="Pulliainen A.T."/>
            <person name="Lilley T.M."/>
        </authorList>
    </citation>
    <scope>NUCLEOTIDE SEQUENCE</scope>
    <source>
        <strain evidence="20">BLF_Eptnil</strain>
        <tissue evidence="20">Kidney</tissue>
    </source>
</reference>
<dbReference type="GO" id="GO:0005789">
    <property type="term" value="C:endoplasmic reticulum membrane"/>
    <property type="evidence" value="ECO:0007669"/>
    <property type="project" value="UniProtKB-SubCell"/>
</dbReference>
<comment type="subunit">
    <text evidence="16">SEC16A and SEC16B are each present in multiple copies in a heteromeric complex.</text>
</comment>
<dbReference type="FunFam" id="1.25.40.1030:FF:000002">
    <property type="entry name" value="Protein transport protein sec16"/>
    <property type="match status" value="1"/>
</dbReference>
<feature type="compositionally biased region" description="Low complexity" evidence="17">
    <location>
        <begin position="1106"/>
        <end position="1125"/>
    </location>
</feature>
<dbReference type="InterPro" id="IPR024340">
    <property type="entry name" value="Sec16_CCD"/>
</dbReference>
<comment type="similarity">
    <text evidence="6 16">Belongs to the SEC16 family.</text>
</comment>
<evidence type="ECO:0000256" key="9">
    <source>
        <dbReference type="ARBA" id="ARBA00022553"/>
    </source>
</evidence>
<feature type="region of interest" description="Disordered" evidence="17">
    <location>
        <begin position="961"/>
        <end position="984"/>
    </location>
</feature>
<evidence type="ECO:0000256" key="1">
    <source>
        <dbReference type="ARBA" id="ARBA00004395"/>
    </source>
</evidence>
<evidence type="ECO:0000256" key="10">
    <source>
        <dbReference type="ARBA" id="ARBA00022824"/>
    </source>
</evidence>
<feature type="region of interest" description="Disordered" evidence="17">
    <location>
        <begin position="1927"/>
        <end position="2081"/>
    </location>
</feature>
<keyword evidence="14 16" id="KW-0333">Golgi apparatus</keyword>
<sequence>MQPPPQAVPPNVVGPPPAGSPPSMFWPGSSYRRQAAASAPGAAVTCPLQPVTDPFAFSRQALQNTSLGSSSKSSPPVLLGAAPPAFLQHPGLPVPHTNAGDSSQGLREPLPRPLSQPRPAASPFSSVLAPSSSEHEIQAQGLPGGGASGAHGGPPPGSLPGPDRPPSGQHPHDSAAAPTAPPFFPQPRPQMPGQWGPAQGGPQPSGHYWPRPEGPVASAAPQASSVSRVPALSSPPQGPAHEQHHPPAPGPSADGRDGAASLQSGNHSASPFDPEGASRQCFRAGSAGAGQGVRPGPGASHEQGPHSALGSPSAQGSTPESHLHCPLGARASRALPEADSGTLSMFFRGGEMENEETLSSENTGPTAQSYFDGFSPSPGLGPPPAPGGAGGVYHAFRRASRSETAQPGGDTQPYCPQSAGTQLGQPAAKGAAADVWGDTAGAGTPDAGGTHCENVENLEFTQNQEVLPSEPPNVDASSPGDQPRYAPLPGPPGPRLSVTGHVGGGGSNLEALDTPLHPVRSDSMSSSYSGKSHRSASSAARPQDLGTFIQQEVGKPEEEAPGSFFKQIDSSPVGGETDVTTMSQNYHHSLSQSLTPSPPKPTGVFQTSANSSFEPVKSHLVGVKPVEADRANVVGEVRGPHARQKHRPAAAPPSVCPANLEQPPDNMETLLPPQVCPLPLPSPAEASHRLPHPGGPPLETVLATPEKRPSTRAQGTMKCESPATTLWAQNELPDFGGNVLLAPAAPALHVPGKPQPSEVVQPPDKGVSGQRARPPGCLPPLQGGEGIGASENLENPPKMGEEEALLSQASSGYASLLSSPPTESLHTQPVLIAQPFPFPVSLFHPTEKTPSWRDARAGDRSAVSSRAVGADSGEAVPLPGVPASSLTCSPLSNSLAQSNFPHVSALSEMVSTPPANLLVQPPSHPAPKNLLPGQRSHSAEGALPELVRSPAGSTGVLLVAPSSDALGPQSNKANRPRNWEETSGALDFTLSRTLDNPVRVGSLSHSDGPAAAQHPTPSHPSQPGPGVRNPDPFYQQVTKGAANQRGPERAQQEPAPPPPGPTAAPLEPSNPESPAPGQPQNAAQSPASPAPADLGQQPPPRPPPSSSASAVSSSSSQAAVPPGQQWMQPQPLDLASYYYYRPPYDGYQAQYPSPYPPDPGTAPLYQDVYGLYDPRYRPYDGAASTYTENYRYPEPERPSSRASHCSDRPSARQGPPEGYYGSKRGWSSQSDYAGYYCGQYDYGDPGRWDRYPYGSGFRDPRPYDRRYWYDAEYEPYRKDSYAYADRPERYDDPWRYDPRFTGSFDDDPEPHRDPYGDDVDRRSVHSEHSGQSLRSAPSVHSRHSSFSAHSQQSQVYRSGNVTMGPYEAPPPPGSFHGDYAYDAYISSFGGSAQGFPEYGYPADAGWPAVEQAPSRPTSPEKFSVPHVCARFGPGGQLIRVIPNLPSEGQPALVEVHSMETLLQHLPEQEEMRTFPGPLGKDDTHKVDVINFAQSKATKCLQNESLIDKESANLLWNFIILLCRQNGTVVGTDIAELLLQDHRTVWLPGKSPNEANLIDFTNEALDQAEEEESVEAQLSFLTDSQAATSTLEKETERFRELLLYGRKKDALESAMKNGLWGHALLLASKMDSRTHARVMTRFANSLPINDPLQTVYQLMSGRMPAASTCCGDEKWGDWRPHLAMVLSNLNNNMDVESRTMATMGDTLEPPDRDVARCVSSASKGLLDAAHFCYLMAEVGFGVYTKKATKLVLIGSNHSLPFSKFATNEAIQRTEAYEYAQSLGTQSGPMPNFQVFKFIYSCRLADMGLATQAFHYCEVIAKGILLQPHTHSPVLISQLVQPTSRTRSEYVYVYVSSALGSAKSSLSPGDGGRKFSSGIASQLRLFDPQLRERPEEESFVEPAWLVQLQRVERQVKEGAVVWRQDPAFPQRCASSPSSEVGQYDGPGPEQPSHPGTENPLLAPPAPSAEHSGQGVWLLPSAPPTLPEGPPAIPAGVPMFPVPPPGPGEPAPGFAAPGSALGFAEPSGPDPAARYPGPGLPPSASSLQEGAHLLRAQDPGALPQDPRGRGSLAERREEDLGGRSENVVLLSPPFLRARGRESWGSCMPQVNRFPRCLGQGSPRMAPDSEAPPWGTASLGALQPPSPTPAPGGKSAAPAAKKEPKEPKKNAESWFSRWLTGKKRTEAYLPDDKNKSVGVAVACPAALLALFQLSTTHTRAPQVPVAGQSGWHAALPLTLFFAFATAQIVWDEKKNRWVDTNEPEEEKKAPPPPPVSLPKAPQAAAPGPGGTPRASVNMFSRKAAGSRARYVDVLNPGGSQRTDPALAPADLFAPLAPLPIPAQLFGPNSDAEGALPTEGSGREGQAPAGGSALPEPSSEPQVVSSAASLPASELAPCPLDGPQGGELSRCSSLSSLSREVSQHFHQAPSDHPPAEAPPAASVPFYNPAQFAQASATSGSARPGRIGQRKYPVLR</sequence>
<feature type="compositionally biased region" description="Low complexity" evidence="17">
    <location>
        <begin position="521"/>
        <end position="541"/>
    </location>
</feature>
<comment type="subcellular location">
    <subcellularLocation>
        <location evidence="3">Cytoplasm</location>
        <location evidence="3">Cytosol</location>
    </subcellularLocation>
    <subcellularLocation>
        <location evidence="5">Cytoplasm</location>
        <location evidence="5">Perinuclear region</location>
    </subcellularLocation>
    <subcellularLocation>
        <location evidence="2">Endoplasmic reticulum membrane</location>
        <topology evidence="2">Peripheral membrane protein</topology>
    </subcellularLocation>
    <subcellularLocation>
        <location evidence="1">Golgi apparatus membrane</location>
        <topology evidence="1">Peripheral membrane protein</topology>
    </subcellularLocation>
    <subcellularLocation>
        <location evidence="4">Microsome membrane</location>
    </subcellularLocation>
</comment>
<feature type="region of interest" description="Disordered" evidence="17">
    <location>
        <begin position="1147"/>
        <end position="1166"/>
    </location>
</feature>
<feature type="compositionally biased region" description="Polar residues" evidence="17">
    <location>
        <begin position="2445"/>
        <end position="2455"/>
    </location>
</feature>
<accession>A0AA40HNQ1</accession>
<evidence type="ECO:0000256" key="14">
    <source>
        <dbReference type="ARBA" id="ARBA00023034"/>
    </source>
</evidence>
<dbReference type="Pfam" id="PF12932">
    <property type="entry name" value="Sec16"/>
    <property type="match status" value="1"/>
</dbReference>
<dbReference type="Pfam" id="PF12931">
    <property type="entry name" value="TPR_Sec16"/>
    <property type="match status" value="1"/>
</dbReference>
<evidence type="ECO:0000256" key="6">
    <source>
        <dbReference type="ARBA" id="ARBA00005927"/>
    </source>
</evidence>
<evidence type="ECO:0000256" key="16">
    <source>
        <dbReference type="RuleBase" id="RU364101"/>
    </source>
</evidence>
<name>A0AA40HNQ1_CNENI</name>
<dbReference type="GO" id="GO:0007029">
    <property type="term" value="P:endoplasmic reticulum organization"/>
    <property type="evidence" value="ECO:0007669"/>
    <property type="project" value="UniProtKB-ARBA"/>
</dbReference>
<feature type="compositionally biased region" description="Pro residues" evidence="17">
    <location>
        <begin position="1978"/>
        <end position="1990"/>
    </location>
</feature>